<accession>A0ABY4CXF2</accession>
<dbReference type="SUPFAM" id="SSF55729">
    <property type="entry name" value="Acyl-CoA N-acyltransferases (Nat)"/>
    <property type="match status" value="1"/>
</dbReference>
<dbReference type="Proteomes" id="UP000831113">
    <property type="component" value="Chromosome"/>
</dbReference>
<proteinExistence type="predicted"/>
<evidence type="ECO:0000313" key="2">
    <source>
        <dbReference type="Proteomes" id="UP000831113"/>
    </source>
</evidence>
<keyword evidence="2" id="KW-1185">Reference proteome</keyword>
<name>A0ABY4CXF2_9BACT</name>
<dbReference type="InterPro" id="IPR039968">
    <property type="entry name" value="BcerS-like"/>
</dbReference>
<dbReference type="PANTHER" id="PTHR41368">
    <property type="entry name" value="PROTEIN YGHO"/>
    <property type="match status" value="1"/>
</dbReference>
<dbReference type="EMBL" id="CP094669">
    <property type="protein sequence ID" value="UOG74746.1"/>
    <property type="molecule type" value="Genomic_DNA"/>
</dbReference>
<evidence type="ECO:0000313" key="1">
    <source>
        <dbReference type="EMBL" id="UOG74746.1"/>
    </source>
</evidence>
<dbReference type="Gene3D" id="3.40.630.30">
    <property type="match status" value="1"/>
</dbReference>
<dbReference type="RefSeq" id="WP_243798319.1">
    <property type="nucleotide sequence ID" value="NZ_CP094669.1"/>
</dbReference>
<dbReference type="PANTHER" id="PTHR41368:SF1">
    <property type="entry name" value="PROTEIN YGHO"/>
    <property type="match status" value="1"/>
</dbReference>
<protein>
    <recommendedName>
        <fullName evidence="3">N-acetyltransferase domain-containing protein</fullName>
    </recommendedName>
</protein>
<reference evidence="1 2" key="1">
    <citation type="submission" date="2022-03" db="EMBL/GenBank/DDBJ databases">
        <title>Hymenobactersp. isolated from the air.</title>
        <authorList>
            <person name="Won M."/>
            <person name="Kwon S.-W."/>
        </authorList>
    </citation>
    <scope>NUCLEOTIDE SEQUENCE [LARGE SCALE GENOMIC DNA]</scope>
    <source>
        <strain evidence="1 2">KACC 21982</strain>
    </source>
</reference>
<evidence type="ECO:0008006" key="3">
    <source>
        <dbReference type="Google" id="ProtNLM"/>
    </source>
</evidence>
<dbReference type="InterPro" id="IPR016181">
    <property type="entry name" value="Acyl_CoA_acyltransferase"/>
</dbReference>
<organism evidence="1 2">
    <name type="scientific">Hymenobacter tibetensis</name>
    <dbReference type="NCBI Taxonomy" id="497967"/>
    <lineage>
        <taxon>Bacteria</taxon>
        <taxon>Pseudomonadati</taxon>
        <taxon>Bacteroidota</taxon>
        <taxon>Cytophagia</taxon>
        <taxon>Cytophagales</taxon>
        <taxon>Hymenobacteraceae</taxon>
        <taxon>Hymenobacter</taxon>
    </lineage>
</organism>
<gene>
    <name evidence="1" type="ORF">MTX78_21845</name>
</gene>
<sequence length="393" mass="45670">MPLLEVTTPAHIRQFLDLPTRLYREHPHWISPLDNEIEAVFDAKRNPNLAEGAVIRWILTDAAGETIGRVAAFVNPATAHADATLPTGGMGFFECIDDQAAATTLFEACRTWLSARGMAAMDGPINFGERDRFWGLLVAGFTEPNYGMFYHPPYYQQLFESYGFQLYFKQYTCYREVALQLHPTFERAATRYAEEHPDFRFAHANKQDPERMARDFHHVYNLAWVNHSGVAAMSLDKARDLVKQMKPVLDDRLLWFAYHGDEPVAFFVSLPELNQIFKHVGRNFNLWGKLRFLWEKRRYNQRSDKKLFGVIFGVVPAWQGKGVESALMVHAQREFLRSGYSEIEMNWIGDFNPRMLATIRSIGARIYKTHITYRYLFDRERPFERSPIIRGKE</sequence>